<dbReference type="Proteomes" id="UP001184853">
    <property type="component" value="Unassembled WGS sequence"/>
</dbReference>
<keyword evidence="2" id="KW-1185">Reference proteome</keyword>
<dbReference type="EMBL" id="JAVDQS010000002">
    <property type="protein sequence ID" value="MDR6403922.1"/>
    <property type="molecule type" value="Genomic_DNA"/>
</dbReference>
<sequence>MAEALEATTPETLAPIATTSFFAMAKEAGKRYSGKRETAPNKNHDNRKTVWFFAIKNRKFAA</sequence>
<reference evidence="1 2" key="1">
    <citation type="submission" date="2023-07" db="EMBL/GenBank/DDBJ databases">
        <title>Sorghum-associated microbial communities from plants grown in Nebraska, USA.</title>
        <authorList>
            <person name="Schachtman D."/>
        </authorList>
    </citation>
    <scope>NUCLEOTIDE SEQUENCE [LARGE SCALE GENOMIC DNA]</scope>
    <source>
        <strain evidence="1 2">DS1709</strain>
    </source>
</reference>
<evidence type="ECO:0000313" key="2">
    <source>
        <dbReference type="Proteomes" id="UP001184853"/>
    </source>
</evidence>
<dbReference type="RefSeq" id="WP_147296982.1">
    <property type="nucleotide sequence ID" value="NZ_JAVDQS010000002.1"/>
</dbReference>
<gene>
    <name evidence="1" type="ORF">J2781_000837</name>
</gene>
<organism evidence="1 2">
    <name type="scientific">Chryseobacterium geocarposphaerae</name>
    <dbReference type="NCBI Taxonomy" id="1416776"/>
    <lineage>
        <taxon>Bacteria</taxon>
        <taxon>Pseudomonadati</taxon>
        <taxon>Bacteroidota</taxon>
        <taxon>Flavobacteriia</taxon>
        <taxon>Flavobacteriales</taxon>
        <taxon>Weeksellaceae</taxon>
        <taxon>Chryseobacterium group</taxon>
        <taxon>Chryseobacterium</taxon>
    </lineage>
</organism>
<protein>
    <submittedName>
        <fullName evidence="1">Uncharacterized protein</fullName>
    </submittedName>
</protein>
<evidence type="ECO:0000313" key="1">
    <source>
        <dbReference type="EMBL" id="MDR6403922.1"/>
    </source>
</evidence>
<name>A0ABU1LB53_9FLAO</name>
<accession>A0ABU1LB53</accession>
<proteinExistence type="predicted"/>
<comment type="caution">
    <text evidence="1">The sequence shown here is derived from an EMBL/GenBank/DDBJ whole genome shotgun (WGS) entry which is preliminary data.</text>
</comment>